<name>A0A1P8KKB1_9BACT</name>
<keyword evidence="1" id="KW-0732">Signal</keyword>
<reference evidence="2 3" key="1">
    <citation type="submission" date="2017-01" db="EMBL/GenBank/DDBJ databases">
        <title>Genome sequencing of Arcobacter sp. LPB0137.</title>
        <authorList>
            <person name="Lee G.-W."/>
            <person name="Yi H."/>
        </authorList>
    </citation>
    <scope>NUCLEOTIDE SEQUENCE [LARGE SCALE GENOMIC DNA]</scope>
    <source>
        <strain evidence="2 3">LPB0137</strain>
    </source>
</reference>
<sequence>MLKKISLALFAFAILLSANTKNIDNIDCDEQFESCIIKCDNTNNDDCIEKCEQELDKCLFEKETNQEQDLEENSQEDNNNFK</sequence>
<dbReference type="RefSeq" id="WP_076084483.1">
    <property type="nucleotide sequence ID" value="NZ_CP019070.1"/>
</dbReference>
<evidence type="ECO:0008006" key="4">
    <source>
        <dbReference type="Google" id="ProtNLM"/>
    </source>
</evidence>
<accession>A0A1P8KKB1</accession>
<evidence type="ECO:0000256" key="1">
    <source>
        <dbReference type="SAM" id="SignalP"/>
    </source>
</evidence>
<keyword evidence="3" id="KW-1185">Reference proteome</keyword>
<dbReference type="EMBL" id="CP019070">
    <property type="protein sequence ID" value="APW64989.1"/>
    <property type="molecule type" value="Genomic_DNA"/>
</dbReference>
<feature type="chain" id="PRO_5013088789" description="Transmembrane protein" evidence="1">
    <location>
        <begin position="21"/>
        <end position="82"/>
    </location>
</feature>
<dbReference type="Proteomes" id="UP000186074">
    <property type="component" value="Chromosome"/>
</dbReference>
<organism evidence="2 3">
    <name type="scientific">Poseidonibacter parvus</name>
    <dbReference type="NCBI Taxonomy" id="1850254"/>
    <lineage>
        <taxon>Bacteria</taxon>
        <taxon>Pseudomonadati</taxon>
        <taxon>Campylobacterota</taxon>
        <taxon>Epsilonproteobacteria</taxon>
        <taxon>Campylobacterales</taxon>
        <taxon>Arcobacteraceae</taxon>
        <taxon>Poseidonibacter</taxon>
    </lineage>
</organism>
<dbReference type="STRING" id="1850254.LPB137_03640"/>
<protein>
    <recommendedName>
        <fullName evidence="4">Transmembrane protein</fullName>
    </recommendedName>
</protein>
<evidence type="ECO:0000313" key="2">
    <source>
        <dbReference type="EMBL" id="APW64989.1"/>
    </source>
</evidence>
<gene>
    <name evidence="2" type="ORF">LPB137_03640</name>
</gene>
<proteinExistence type="predicted"/>
<evidence type="ECO:0000313" key="3">
    <source>
        <dbReference type="Proteomes" id="UP000186074"/>
    </source>
</evidence>
<dbReference type="KEGG" id="alp:LPB137_03640"/>
<dbReference type="AlphaFoldDB" id="A0A1P8KKB1"/>
<feature type="signal peptide" evidence="1">
    <location>
        <begin position="1"/>
        <end position="20"/>
    </location>
</feature>